<comment type="caution">
    <text evidence="2">The sequence shown here is derived from an EMBL/GenBank/DDBJ whole genome shotgun (WGS) entry which is preliminary data.</text>
</comment>
<accession>A0ABV0XWD5</accession>
<gene>
    <name evidence="2" type="ORF">AMECASPLE_035178</name>
</gene>
<dbReference type="EMBL" id="JAHRIP010014558">
    <property type="protein sequence ID" value="MEQ2285760.1"/>
    <property type="molecule type" value="Genomic_DNA"/>
</dbReference>
<dbReference type="InterPro" id="IPR001214">
    <property type="entry name" value="SET_dom"/>
</dbReference>
<evidence type="ECO:0000259" key="1">
    <source>
        <dbReference type="PROSITE" id="PS50280"/>
    </source>
</evidence>
<evidence type="ECO:0000313" key="2">
    <source>
        <dbReference type="EMBL" id="MEQ2285760.1"/>
    </source>
</evidence>
<dbReference type="Gene3D" id="2.170.270.10">
    <property type="entry name" value="SET domain"/>
    <property type="match status" value="1"/>
</dbReference>
<dbReference type="Pfam" id="PF21549">
    <property type="entry name" value="PRDM2_PR"/>
    <property type="match status" value="1"/>
</dbReference>
<dbReference type="PROSITE" id="PS50280">
    <property type="entry name" value="SET"/>
    <property type="match status" value="1"/>
</dbReference>
<dbReference type="InterPro" id="IPR046341">
    <property type="entry name" value="SET_dom_sf"/>
</dbReference>
<sequence>MNDLAVVFSPVLDLSHEELNEDVPLLQTPSNSNYVPDAVVPPGEPWLHGGPSRAVLSLPACLSLRTNGASSVEEQGEMKVYAKCQLQQGVLFGPFLGEVCKGQMLSNLRYAWAIRDDSAFTYVDASDENKSNWMRYVSYTSNEDEHNLVVFQFYRHIYYKVCQSISEGTELKVWIGKDYASLLGLGMSEFYSIGFMCCSG</sequence>
<evidence type="ECO:0000313" key="3">
    <source>
        <dbReference type="Proteomes" id="UP001469553"/>
    </source>
</evidence>
<name>A0ABV0XWD5_9TELE</name>
<dbReference type="Proteomes" id="UP001469553">
    <property type="component" value="Unassembled WGS sequence"/>
</dbReference>
<keyword evidence="3" id="KW-1185">Reference proteome</keyword>
<proteinExistence type="predicted"/>
<organism evidence="2 3">
    <name type="scientific">Ameca splendens</name>
    <dbReference type="NCBI Taxonomy" id="208324"/>
    <lineage>
        <taxon>Eukaryota</taxon>
        <taxon>Metazoa</taxon>
        <taxon>Chordata</taxon>
        <taxon>Craniata</taxon>
        <taxon>Vertebrata</taxon>
        <taxon>Euteleostomi</taxon>
        <taxon>Actinopterygii</taxon>
        <taxon>Neopterygii</taxon>
        <taxon>Teleostei</taxon>
        <taxon>Neoteleostei</taxon>
        <taxon>Acanthomorphata</taxon>
        <taxon>Ovalentaria</taxon>
        <taxon>Atherinomorphae</taxon>
        <taxon>Cyprinodontiformes</taxon>
        <taxon>Goodeidae</taxon>
        <taxon>Ameca</taxon>
    </lineage>
</organism>
<reference evidence="2 3" key="1">
    <citation type="submission" date="2021-06" db="EMBL/GenBank/DDBJ databases">
        <authorList>
            <person name="Palmer J.M."/>
        </authorList>
    </citation>
    <scope>NUCLEOTIDE SEQUENCE [LARGE SCALE GENOMIC DNA]</scope>
    <source>
        <strain evidence="2 3">AS_MEX2019</strain>
        <tissue evidence="2">Muscle</tissue>
    </source>
</reference>
<protein>
    <recommendedName>
        <fullName evidence="1">SET domain-containing protein</fullName>
    </recommendedName>
</protein>
<feature type="domain" description="SET" evidence="1">
    <location>
        <begin position="60"/>
        <end position="176"/>
    </location>
</feature>